<dbReference type="GO" id="GO:0005886">
    <property type="term" value="C:plasma membrane"/>
    <property type="evidence" value="ECO:0007669"/>
    <property type="project" value="TreeGrafter"/>
</dbReference>
<feature type="transmembrane region" description="Helical" evidence="5">
    <location>
        <begin position="287"/>
        <end position="306"/>
    </location>
</feature>
<evidence type="ECO:0000259" key="6">
    <source>
        <dbReference type="PROSITE" id="PS50850"/>
    </source>
</evidence>
<accession>A0A4R3LYF1</accession>
<dbReference type="GO" id="GO:0046943">
    <property type="term" value="F:carboxylic acid transmembrane transporter activity"/>
    <property type="evidence" value="ECO:0007669"/>
    <property type="project" value="TreeGrafter"/>
</dbReference>
<dbReference type="Proteomes" id="UP000295525">
    <property type="component" value="Unassembled WGS sequence"/>
</dbReference>
<evidence type="ECO:0000313" key="8">
    <source>
        <dbReference type="Proteomes" id="UP000295525"/>
    </source>
</evidence>
<feature type="transmembrane region" description="Helical" evidence="5">
    <location>
        <begin position="350"/>
        <end position="369"/>
    </location>
</feature>
<evidence type="ECO:0000256" key="1">
    <source>
        <dbReference type="ARBA" id="ARBA00004141"/>
    </source>
</evidence>
<dbReference type="FunFam" id="1.20.1250.20:FF:000346">
    <property type="entry name" value="Transporter, major facilitator family"/>
    <property type="match status" value="1"/>
</dbReference>
<dbReference type="InterPro" id="IPR036259">
    <property type="entry name" value="MFS_trans_sf"/>
</dbReference>
<keyword evidence="8" id="KW-1185">Reference proteome</keyword>
<comment type="subcellular location">
    <subcellularLocation>
        <location evidence="1">Membrane</location>
        <topology evidence="1">Multi-pass membrane protein</topology>
    </subcellularLocation>
</comment>
<evidence type="ECO:0000256" key="3">
    <source>
        <dbReference type="ARBA" id="ARBA00022989"/>
    </source>
</evidence>
<evidence type="ECO:0000256" key="2">
    <source>
        <dbReference type="ARBA" id="ARBA00022692"/>
    </source>
</evidence>
<keyword evidence="4 5" id="KW-0472">Membrane</keyword>
<feature type="transmembrane region" description="Helical" evidence="5">
    <location>
        <begin position="318"/>
        <end position="338"/>
    </location>
</feature>
<feature type="transmembrane region" description="Helical" evidence="5">
    <location>
        <begin position="21"/>
        <end position="45"/>
    </location>
</feature>
<dbReference type="PROSITE" id="PS00217">
    <property type="entry name" value="SUGAR_TRANSPORT_2"/>
    <property type="match status" value="1"/>
</dbReference>
<feature type="transmembrane region" description="Helical" evidence="5">
    <location>
        <begin position="375"/>
        <end position="397"/>
    </location>
</feature>
<dbReference type="AlphaFoldDB" id="A0A4R3LYF1"/>
<feature type="transmembrane region" description="Helical" evidence="5">
    <location>
        <begin position="51"/>
        <end position="71"/>
    </location>
</feature>
<proteinExistence type="predicted"/>
<dbReference type="PANTHER" id="PTHR23508:SF10">
    <property type="entry name" value="CARBOXYLIC ACID TRANSPORTER PROTEIN HOMOLOG"/>
    <property type="match status" value="1"/>
</dbReference>
<evidence type="ECO:0000256" key="4">
    <source>
        <dbReference type="ARBA" id="ARBA00023136"/>
    </source>
</evidence>
<dbReference type="FunFam" id="1.20.1250.20:FF:000253">
    <property type="entry name" value="Transporter, major facilitator family"/>
    <property type="match status" value="1"/>
</dbReference>
<feature type="transmembrane region" description="Helical" evidence="5">
    <location>
        <begin position="212"/>
        <end position="239"/>
    </location>
</feature>
<dbReference type="EMBL" id="SMAJ01000009">
    <property type="protein sequence ID" value="TCT05724.1"/>
    <property type="molecule type" value="Genomic_DNA"/>
</dbReference>
<feature type="transmembrane region" description="Helical" evidence="5">
    <location>
        <begin position="104"/>
        <end position="125"/>
    </location>
</feature>
<name>A0A4R3LYF1_9BURK</name>
<comment type="caution">
    <text evidence="7">The sequence shown here is derived from an EMBL/GenBank/DDBJ whole genome shotgun (WGS) entry which is preliminary data.</text>
</comment>
<protein>
    <submittedName>
        <fullName evidence="7">Putative MFS family arabinose efflux permease</fullName>
    </submittedName>
</protein>
<reference evidence="7 8" key="1">
    <citation type="submission" date="2019-03" db="EMBL/GenBank/DDBJ databases">
        <title>Genomic Encyclopedia of Type Strains, Phase IV (KMG-IV): sequencing the most valuable type-strain genomes for metagenomic binning, comparative biology and taxonomic classification.</title>
        <authorList>
            <person name="Goeker M."/>
        </authorList>
    </citation>
    <scope>NUCLEOTIDE SEQUENCE [LARGE SCALE GENOMIC DNA]</scope>
    <source>
        <strain evidence="7 8">DSM 24591</strain>
    </source>
</reference>
<dbReference type="PANTHER" id="PTHR23508">
    <property type="entry name" value="CARBOXYLIC ACID TRANSPORTER PROTEIN HOMOLOG"/>
    <property type="match status" value="1"/>
</dbReference>
<feature type="transmembrane region" description="Helical" evidence="5">
    <location>
        <begin position="259"/>
        <end position="280"/>
    </location>
</feature>
<dbReference type="OrthoDB" id="183263at2"/>
<dbReference type="InterPro" id="IPR011701">
    <property type="entry name" value="MFS"/>
</dbReference>
<dbReference type="InterPro" id="IPR020846">
    <property type="entry name" value="MFS_dom"/>
</dbReference>
<feature type="transmembrane region" description="Helical" evidence="5">
    <location>
        <begin position="146"/>
        <end position="166"/>
    </location>
</feature>
<dbReference type="SUPFAM" id="SSF103473">
    <property type="entry name" value="MFS general substrate transporter"/>
    <property type="match status" value="1"/>
</dbReference>
<feature type="transmembrane region" description="Helical" evidence="5">
    <location>
        <begin position="78"/>
        <end position="98"/>
    </location>
</feature>
<dbReference type="InterPro" id="IPR005829">
    <property type="entry name" value="Sugar_transporter_CS"/>
</dbReference>
<dbReference type="Pfam" id="PF07690">
    <property type="entry name" value="MFS_1"/>
    <property type="match status" value="1"/>
</dbReference>
<gene>
    <name evidence="7" type="ORF">EDC26_10912</name>
</gene>
<evidence type="ECO:0000313" key="7">
    <source>
        <dbReference type="EMBL" id="TCT05724.1"/>
    </source>
</evidence>
<dbReference type="PROSITE" id="PS50850">
    <property type="entry name" value="MFS"/>
    <property type="match status" value="1"/>
</dbReference>
<feature type="domain" description="Major facilitator superfamily (MFS) profile" evidence="6">
    <location>
        <begin position="14"/>
        <end position="401"/>
    </location>
</feature>
<dbReference type="Gene3D" id="1.20.1250.20">
    <property type="entry name" value="MFS general substrate transporter like domains"/>
    <property type="match status" value="2"/>
</dbReference>
<organism evidence="7 8">
    <name type="scientific">Paralcaligenes ureilyticus</name>
    <dbReference type="NCBI Taxonomy" id="627131"/>
    <lineage>
        <taxon>Bacteria</taxon>
        <taxon>Pseudomonadati</taxon>
        <taxon>Pseudomonadota</taxon>
        <taxon>Betaproteobacteria</taxon>
        <taxon>Burkholderiales</taxon>
        <taxon>Alcaligenaceae</taxon>
        <taxon>Paralcaligenes</taxon>
    </lineage>
</organism>
<evidence type="ECO:0000256" key="5">
    <source>
        <dbReference type="SAM" id="Phobius"/>
    </source>
</evidence>
<sequence length="407" mass="44570">MGWYKELNKNEQRAFIATFGGWAVDALDYMVFTFVIATIMTLWGVGKAEAGALGTITLLFSAIGGWGAGVLADRFGRVRILQITILWFSICTLLIGFTQNFEQFFALRALQGLGFGGEWAVGSVLMGEIVRAKHRGKAVGTVQSGWAIGWGLAAILYTIIFTLLPANWAWRTLFWVGILPAFLVLYIRKFVPEPEIFQRAIKKVHAKIDPMAIFAPDILKTTILASILCTGAQGGYYAITTWLPTYLKLERHLSVINTGGYLMVIILGSFVGYLVGAYLTDLLGRKANLLIFSVLSALSVYFYTAFQLSNEQMLFMGFPLGFAASGIFSGLGAYLTELFPSRIRANGQGFSYNFGRGIGALFPVLVGYLSETHGLAWAIGMFAGGAYLVVIITTLLLPETKGRELTE</sequence>
<keyword evidence="3 5" id="KW-1133">Transmembrane helix</keyword>
<feature type="transmembrane region" description="Helical" evidence="5">
    <location>
        <begin position="172"/>
        <end position="191"/>
    </location>
</feature>
<dbReference type="RefSeq" id="WP_132583062.1">
    <property type="nucleotide sequence ID" value="NZ_SMAJ01000009.1"/>
</dbReference>
<dbReference type="CDD" id="cd17371">
    <property type="entry name" value="MFS_MucK"/>
    <property type="match status" value="1"/>
</dbReference>
<keyword evidence="2 5" id="KW-0812">Transmembrane</keyword>